<dbReference type="InterPro" id="IPR022898">
    <property type="entry name" value="RNase_HII"/>
</dbReference>
<keyword evidence="11 14" id="KW-0255">Endonuclease</keyword>
<dbReference type="NCBIfam" id="NF000594">
    <property type="entry name" value="PRK00015.1-1"/>
    <property type="match status" value="1"/>
</dbReference>
<evidence type="ECO:0000256" key="1">
    <source>
        <dbReference type="ARBA" id="ARBA00000077"/>
    </source>
</evidence>
<gene>
    <name evidence="14" type="primary">rnhB</name>
    <name evidence="19" type="ORF">OEV82_01400</name>
</gene>
<comment type="subcellular location">
    <subcellularLocation>
        <location evidence="4 14">Cytoplasm</location>
    </subcellularLocation>
</comment>
<protein>
    <recommendedName>
        <fullName evidence="7 14">Ribonuclease HII</fullName>
        <shortName evidence="14">RNase HII</shortName>
        <ecNumber evidence="6 14">3.1.26.4</ecNumber>
    </recommendedName>
</protein>
<evidence type="ECO:0000256" key="9">
    <source>
        <dbReference type="ARBA" id="ARBA00022722"/>
    </source>
</evidence>
<evidence type="ECO:0000256" key="5">
    <source>
        <dbReference type="ARBA" id="ARBA00007383"/>
    </source>
</evidence>
<dbReference type="NCBIfam" id="NF000595">
    <property type="entry name" value="PRK00015.1-3"/>
    <property type="match status" value="1"/>
</dbReference>
<comment type="cofactor">
    <cofactor evidence="2">
        <name>Mg(2+)</name>
        <dbReference type="ChEBI" id="CHEBI:18420"/>
    </cofactor>
</comment>
<keyword evidence="12 14" id="KW-0378">Hydrolase</keyword>
<feature type="coiled-coil region" evidence="17">
    <location>
        <begin position="24"/>
        <end position="58"/>
    </location>
</feature>
<evidence type="ECO:0000256" key="7">
    <source>
        <dbReference type="ARBA" id="ARBA00019179"/>
    </source>
</evidence>
<reference evidence="19 20" key="1">
    <citation type="submission" date="2022-10" db="EMBL/GenBank/DDBJ databases">
        <title>Description of Fervidibacillus gen. nov. in the family Fervidibacillaceae fam. nov. with two species, Fervidibacillus albus sp. nov., and Fervidibacillus halotolerans sp. nov., isolated from tidal flat sediments.</title>
        <authorList>
            <person name="Kwon K.K."/>
            <person name="Yang S.-H."/>
        </authorList>
    </citation>
    <scope>NUCLEOTIDE SEQUENCE [LARGE SCALE GENOMIC DNA]</scope>
    <source>
        <strain evidence="19 20">DSM 23332</strain>
    </source>
</reference>
<evidence type="ECO:0000256" key="4">
    <source>
        <dbReference type="ARBA" id="ARBA00004496"/>
    </source>
</evidence>
<dbReference type="InterPro" id="IPR036397">
    <property type="entry name" value="RNaseH_sf"/>
</dbReference>
<feature type="binding site" evidence="14 15">
    <location>
        <position position="169"/>
    </location>
    <ligand>
        <name>a divalent metal cation</name>
        <dbReference type="ChEBI" id="CHEBI:60240"/>
    </ligand>
</feature>
<comment type="similarity">
    <text evidence="5 14 16">Belongs to the RNase HII family.</text>
</comment>
<evidence type="ECO:0000256" key="14">
    <source>
        <dbReference type="HAMAP-Rule" id="MF_00052"/>
    </source>
</evidence>
<dbReference type="CDD" id="cd07182">
    <property type="entry name" value="RNase_HII_bacteria_HII_like"/>
    <property type="match status" value="1"/>
</dbReference>
<comment type="caution">
    <text evidence="19">The sequence shown here is derived from an EMBL/GenBank/DDBJ whole genome shotgun (WGS) entry which is preliminary data.</text>
</comment>
<keyword evidence="10 14" id="KW-0479">Metal-binding</keyword>
<dbReference type="PANTHER" id="PTHR10954:SF18">
    <property type="entry name" value="RIBONUCLEASE HII"/>
    <property type="match status" value="1"/>
</dbReference>
<dbReference type="InterPro" id="IPR001352">
    <property type="entry name" value="RNase_HII/HIII"/>
</dbReference>
<evidence type="ECO:0000313" key="19">
    <source>
        <dbReference type="EMBL" id="MCU9593110.1"/>
    </source>
</evidence>
<evidence type="ECO:0000256" key="12">
    <source>
        <dbReference type="ARBA" id="ARBA00022801"/>
    </source>
</evidence>
<comment type="catalytic activity">
    <reaction evidence="1 14 15 16">
        <text>Endonucleolytic cleavage to 5'-phosphomonoester.</text>
        <dbReference type="EC" id="3.1.26.4"/>
    </reaction>
</comment>
<dbReference type="EC" id="3.1.26.4" evidence="6 14"/>
<dbReference type="Gene3D" id="3.30.420.10">
    <property type="entry name" value="Ribonuclease H-like superfamily/Ribonuclease H"/>
    <property type="match status" value="1"/>
</dbReference>
<dbReference type="SUPFAM" id="SSF53098">
    <property type="entry name" value="Ribonuclease H-like"/>
    <property type="match status" value="1"/>
</dbReference>
<keyword evidence="20" id="KW-1185">Reference proteome</keyword>
<evidence type="ECO:0000256" key="3">
    <source>
        <dbReference type="ARBA" id="ARBA00004065"/>
    </source>
</evidence>
<dbReference type="PROSITE" id="PS51975">
    <property type="entry name" value="RNASE_H_2"/>
    <property type="match status" value="1"/>
</dbReference>
<accession>A0ABT2WBQ8</accession>
<evidence type="ECO:0000313" key="20">
    <source>
        <dbReference type="Proteomes" id="UP001208656"/>
    </source>
</evidence>
<evidence type="ECO:0000256" key="17">
    <source>
        <dbReference type="SAM" id="Coils"/>
    </source>
</evidence>
<keyword evidence="13 14" id="KW-0464">Manganese</keyword>
<dbReference type="HAMAP" id="MF_00052_B">
    <property type="entry name" value="RNase_HII_B"/>
    <property type="match status" value="1"/>
</dbReference>
<dbReference type="InterPro" id="IPR012337">
    <property type="entry name" value="RNaseH-like_sf"/>
</dbReference>
<evidence type="ECO:0000256" key="2">
    <source>
        <dbReference type="ARBA" id="ARBA00001946"/>
    </source>
</evidence>
<evidence type="ECO:0000256" key="15">
    <source>
        <dbReference type="PROSITE-ProRule" id="PRU01319"/>
    </source>
</evidence>
<dbReference type="PANTHER" id="PTHR10954">
    <property type="entry name" value="RIBONUCLEASE H2 SUBUNIT A"/>
    <property type="match status" value="1"/>
</dbReference>
<name>A0ABT2WBQ8_9BACI</name>
<dbReference type="RefSeq" id="WP_263060768.1">
    <property type="nucleotide sequence ID" value="NZ_JAOUSE010000002.1"/>
</dbReference>
<keyword evidence="8 14" id="KW-0963">Cytoplasm</keyword>
<evidence type="ECO:0000256" key="11">
    <source>
        <dbReference type="ARBA" id="ARBA00022759"/>
    </source>
</evidence>
<proteinExistence type="inferred from homology"/>
<dbReference type="Proteomes" id="UP001208656">
    <property type="component" value="Unassembled WGS sequence"/>
</dbReference>
<keyword evidence="17" id="KW-0175">Coiled coil</keyword>
<dbReference type="EMBL" id="JAOUSE010000002">
    <property type="protein sequence ID" value="MCU9593110.1"/>
    <property type="molecule type" value="Genomic_DNA"/>
</dbReference>
<feature type="binding site" evidence="14 15">
    <location>
        <position position="77"/>
    </location>
    <ligand>
        <name>a divalent metal cation</name>
        <dbReference type="ChEBI" id="CHEBI:60240"/>
    </ligand>
</feature>
<feature type="domain" description="RNase H type-2" evidence="18">
    <location>
        <begin position="71"/>
        <end position="259"/>
    </location>
</feature>
<comment type="cofactor">
    <cofactor evidence="14 15">
        <name>Mn(2+)</name>
        <dbReference type="ChEBI" id="CHEBI:29035"/>
    </cofactor>
    <cofactor evidence="14 15">
        <name>Mg(2+)</name>
        <dbReference type="ChEBI" id="CHEBI:18420"/>
    </cofactor>
    <text evidence="14 15">Manganese or magnesium. Binds 1 divalent metal ion per monomer in the absence of substrate. May bind a second metal ion after substrate binding.</text>
</comment>
<feature type="binding site" evidence="14 15">
    <location>
        <position position="78"/>
    </location>
    <ligand>
        <name>a divalent metal cation</name>
        <dbReference type="ChEBI" id="CHEBI:60240"/>
    </ligand>
</feature>
<evidence type="ECO:0000256" key="10">
    <source>
        <dbReference type="ARBA" id="ARBA00022723"/>
    </source>
</evidence>
<comment type="function">
    <text evidence="3 14 16">Endonuclease that specifically degrades the RNA of RNA-DNA hybrids.</text>
</comment>
<sequence length="265" mass="30430">MNYTVKQIEQRLQTISDENDPFIKQCAQDERKGVQALLKKWNKKIQQEKKDRIRFENMSIYEKEARNQGFSFVAGIDEVGRGPLAGPIVASAVMLPEDIYLPGLDDSKKLTIKKREALYDQIQQSAISIGIGIVSPEEIDRYNIYEATKKAMLDALQQLKPFPDYLLIDAMELVTPIPQRSLVKGDAKSISIASASVIAKVYRDRIMLNYHKQYPQYHFDKNSGYGTKEHLKALHQFGPTPIHRKTFSPIKEMVEDSLFTYREDE</sequence>
<evidence type="ECO:0000256" key="13">
    <source>
        <dbReference type="ARBA" id="ARBA00023211"/>
    </source>
</evidence>
<dbReference type="GO" id="GO:0004523">
    <property type="term" value="F:RNA-DNA hybrid ribonuclease activity"/>
    <property type="evidence" value="ECO:0007669"/>
    <property type="project" value="UniProtKB-EC"/>
</dbReference>
<organism evidence="19 20">
    <name type="scientific">Pallidibacillus thermolactis</name>
    <dbReference type="NCBI Taxonomy" id="251051"/>
    <lineage>
        <taxon>Bacteria</taxon>
        <taxon>Bacillati</taxon>
        <taxon>Bacillota</taxon>
        <taxon>Bacilli</taxon>
        <taxon>Bacillales</taxon>
        <taxon>Bacillaceae</taxon>
        <taxon>Pallidibacillus</taxon>
    </lineage>
</organism>
<evidence type="ECO:0000256" key="8">
    <source>
        <dbReference type="ARBA" id="ARBA00022490"/>
    </source>
</evidence>
<evidence type="ECO:0000256" key="16">
    <source>
        <dbReference type="RuleBase" id="RU003515"/>
    </source>
</evidence>
<dbReference type="Pfam" id="PF01351">
    <property type="entry name" value="RNase_HII"/>
    <property type="match status" value="1"/>
</dbReference>
<evidence type="ECO:0000256" key="6">
    <source>
        <dbReference type="ARBA" id="ARBA00012180"/>
    </source>
</evidence>
<keyword evidence="9 14" id="KW-0540">Nuclease</keyword>
<dbReference type="InterPro" id="IPR024567">
    <property type="entry name" value="RNase_HII/HIII_dom"/>
</dbReference>
<evidence type="ECO:0000259" key="18">
    <source>
        <dbReference type="PROSITE" id="PS51975"/>
    </source>
</evidence>